<evidence type="ECO:0000256" key="1">
    <source>
        <dbReference type="ARBA" id="ARBA00004613"/>
    </source>
</evidence>
<evidence type="ECO:0000313" key="10">
    <source>
        <dbReference type="Proteomes" id="UP001187471"/>
    </source>
</evidence>
<dbReference type="InterPro" id="IPR001087">
    <property type="entry name" value="GDSL"/>
</dbReference>
<dbReference type="PANTHER" id="PTHR45650">
    <property type="entry name" value="GDSL-LIKE LIPASE/ACYLHYDROLASE-RELATED"/>
    <property type="match status" value="1"/>
</dbReference>
<dbReference type="InterPro" id="IPR036514">
    <property type="entry name" value="SGNH_hydro_sf"/>
</dbReference>
<name>A0AA88URC6_9ASTE</name>
<dbReference type="EMBL" id="JAVXUO010000187">
    <property type="protein sequence ID" value="KAK2994574.1"/>
    <property type="molecule type" value="Genomic_DNA"/>
</dbReference>
<dbReference type="Proteomes" id="UP001187471">
    <property type="component" value="Unassembled WGS sequence"/>
</dbReference>
<dbReference type="Gene3D" id="3.40.50.1110">
    <property type="entry name" value="SGNH hydrolase"/>
    <property type="match status" value="1"/>
</dbReference>
<evidence type="ECO:0000313" key="9">
    <source>
        <dbReference type="EMBL" id="KAK2994574.1"/>
    </source>
</evidence>
<dbReference type="GO" id="GO:0016042">
    <property type="term" value="P:lipid catabolic process"/>
    <property type="evidence" value="ECO:0007669"/>
    <property type="project" value="UniProtKB-KW"/>
</dbReference>
<evidence type="ECO:0000256" key="6">
    <source>
        <dbReference type="ARBA" id="ARBA00022963"/>
    </source>
</evidence>
<dbReference type="AlphaFoldDB" id="A0AA88URC6"/>
<gene>
    <name evidence="9" type="ORF">RJ640_012741</name>
</gene>
<keyword evidence="3" id="KW-0964">Secreted</keyword>
<accession>A0AA88URC6</accession>
<feature type="chain" id="PRO_5041732716" description="GDSL esterase/lipase" evidence="8">
    <location>
        <begin position="20"/>
        <end position="304"/>
    </location>
</feature>
<sequence>MNMIVMLVIMLCLAGELLGFTSFIQPFATANREDILRGVNYASGAGGIRDETGQAVGGRSSFDSQLVHHGITIKKLLVQQRNVTFTKEHLGKCIYAVAMGINDYINNYLMPTYPARYVYTPNQYAEVLIRQYSKQLRTLYRFGARKVAVFGVGNPDCKPADIAANASSCAKNAAEPFNQRLKPLVDDLNNRLKDAKFTYINYTNIVEEVTRLAPEVEMETSLVVLNYNDVPASGVELFKPCCKLLKISGLCVPHSTPCSDRSAYAFFDNFHPTEIVNVQLAQRTYRASSPLDAYPVDVHRLAKL</sequence>
<dbReference type="Pfam" id="PF00657">
    <property type="entry name" value="Lipase_GDSL"/>
    <property type="match status" value="1"/>
</dbReference>
<comment type="subcellular location">
    <subcellularLocation>
        <location evidence="1">Secreted</location>
    </subcellularLocation>
</comment>
<dbReference type="GO" id="GO:0005576">
    <property type="term" value="C:extracellular region"/>
    <property type="evidence" value="ECO:0007669"/>
    <property type="project" value="UniProtKB-SubCell"/>
</dbReference>
<comment type="similarity">
    <text evidence="2">Belongs to the 'GDSL' lipolytic enzyme family.</text>
</comment>
<comment type="caution">
    <text evidence="9">The sequence shown here is derived from an EMBL/GenBank/DDBJ whole genome shotgun (WGS) entry which is preliminary data.</text>
</comment>
<proteinExistence type="inferred from homology"/>
<evidence type="ECO:0000256" key="5">
    <source>
        <dbReference type="ARBA" id="ARBA00022801"/>
    </source>
</evidence>
<evidence type="ECO:0000256" key="7">
    <source>
        <dbReference type="ARBA" id="ARBA00023098"/>
    </source>
</evidence>
<keyword evidence="4 8" id="KW-0732">Signal</keyword>
<organism evidence="9 10">
    <name type="scientific">Escallonia rubra</name>
    <dbReference type="NCBI Taxonomy" id="112253"/>
    <lineage>
        <taxon>Eukaryota</taxon>
        <taxon>Viridiplantae</taxon>
        <taxon>Streptophyta</taxon>
        <taxon>Embryophyta</taxon>
        <taxon>Tracheophyta</taxon>
        <taxon>Spermatophyta</taxon>
        <taxon>Magnoliopsida</taxon>
        <taxon>eudicotyledons</taxon>
        <taxon>Gunneridae</taxon>
        <taxon>Pentapetalae</taxon>
        <taxon>asterids</taxon>
        <taxon>campanulids</taxon>
        <taxon>Escalloniales</taxon>
        <taxon>Escalloniaceae</taxon>
        <taxon>Escallonia</taxon>
    </lineage>
</organism>
<keyword evidence="10" id="KW-1185">Reference proteome</keyword>
<dbReference type="InterPro" id="IPR051238">
    <property type="entry name" value="GDSL_esterase/lipase"/>
</dbReference>
<evidence type="ECO:0000256" key="4">
    <source>
        <dbReference type="ARBA" id="ARBA00022729"/>
    </source>
</evidence>
<dbReference type="GO" id="GO:0016788">
    <property type="term" value="F:hydrolase activity, acting on ester bonds"/>
    <property type="evidence" value="ECO:0007669"/>
    <property type="project" value="InterPro"/>
</dbReference>
<dbReference type="PANTHER" id="PTHR45650:SF9">
    <property type="entry name" value="SGNH HYDROLASE-TYPE ESTERASE DOMAIN-CONTAINING PROTEIN"/>
    <property type="match status" value="1"/>
</dbReference>
<keyword evidence="5" id="KW-0378">Hydrolase</keyword>
<evidence type="ECO:0000256" key="8">
    <source>
        <dbReference type="SAM" id="SignalP"/>
    </source>
</evidence>
<keyword evidence="6" id="KW-0442">Lipid degradation</keyword>
<evidence type="ECO:0000256" key="3">
    <source>
        <dbReference type="ARBA" id="ARBA00022525"/>
    </source>
</evidence>
<keyword evidence="7" id="KW-0443">Lipid metabolism</keyword>
<evidence type="ECO:0000256" key="2">
    <source>
        <dbReference type="ARBA" id="ARBA00008668"/>
    </source>
</evidence>
<feature type="signal peptide" evidence="8">
    <location>
        <begin position="1"/>
        <end position="19"/>
    </location>
</feature>
<reference evidence="9" key="1">
    <citation type="submission" date="2022-12" db="EMBL/GenBank/DDBJ databases">
        <title>Draft genome assemblies for two species of Escallonia (Escalloniales).</title>
        <authorList>
            <person name="Chanderbali A."/>
            <person name="Dervinis C."/>
            <person name="Anghel I."/>
            <person name="Soltis D."/>
            <person name="Soltis P."/>
            <person name="Zapata F."/>
        </authorList>
    </citation>
    <scope>NUCLEOTIDE SEQUENCE</scope>
    <source>
        <strain evidence="9">UCBG92.1500</strain>
        <tissue evidence="9">Leaf</tissue>
    </source>
</reference>
<protein>
    <recommendedName>
        <fullName evidence="11">GDSL esterase/lipase</fullName>
    </recommendedName>
</protein>
<evidence type="ECO:0008006" key="11">
    <source>
        <dbReference type="Google" id="ProtNLM"/>
    </source>
</evidence>